<dbReference type="RefSeq" id="XP_056748889.1">
    <property type="nucleotide sequence ID" value="XM_056900221.1"/>
</dbReference>
<reference evidence="1" key="1">
    <citation type="journal article" date="2023" name="IMA Fungus">
        <title>Comparative genomic study of the Penicillium genus elucidates a diverse pangenome and 15 lateral gene transfer events.</title>
        <authorList>
            <person name="Petersen C."/>
            <person name="Sorensen T."/>
            <person name="Nielsen M.R."/>
            <person name="Sondergaard T.E."/>
            <person name="Sorensen J.L."/>
            <person name="Fitzpatrick D.A."/>
            <person name="Frisvad J.C."/>
            <person name="Nielsen K.L."/>
        </authorList>
    </citation>
    <scope>NUCLEOTIDE SEQUENCE</scope>
    <source>
        <strain evidence="1">IBT 12815</strain>
    </source>
</reference>
<dbReference type="AlphaFoldDB" id="A0AAD6DS67"/>
<dbReference type="GeneID" id="81590463"/>
<comment type="caution">
    <text evidence="1">The sequence shown here is derived from an EMBL/GenBank/DDBJ whole genome shotgun (WGS) entry which is preliminary data.</text>
</comment>
<gene>
    <name evidence="1" type="ORF">N7537_009167</name>
</gene>
<evidence type="ECO:0000313" key="1">
    <source>
        <dbReference type="EMBL" id="KAJ5592263.1"/>
    </source>
</evidence>
<dbReference type="Proteomes" id="UP001213799">
    <property type="component" value="Unassembled WGS sequence"/>
</dbReference>
<keyword evidence="2" id="KW-1185">Reference proteome</keyword>
<sequence length="59" mass="6879">MVICIKVCSQNCRGHTRVTDKAGVTMSRDYLRNTINQSNRSYMKQNPIWILQDHMGVHE</sequence>
<evidence type="ECO:0000313" key="2">
    <source>
        <dbReference type="Proteomes" id="UP001213799"/>
    </source>
</evidence>
<name>A0AAD6DS67_9EURO</name>
<organism evidence="1 2">
    <name type="scientific">Penicillium hordei</name>
    <dbReference type="NCBI Taxonomy" id="40994"/>
    <lineage>
        <taxon>Eukaryota</taxon>
        <taxon>Fungi</taxon>
        <taxon>Dikarya</taxon>
        <taxon>Ascomycota</taxon>
        <taxon>Pezizomycotina</taxon>
        <taxon>Eurotiomycetes</taxon>
        <taxon>Eurotiomycetidae</taxon>
        <taxon>Eurotiales</taxon>
        <taxon>Aspergillaceae</taxon>
        <taxon>Penicillium</taxon>
    </lineage>
</organism>
<reference evidence="1" key="2">
    <citation type="submission" date="2023-01" db="EMBL/GenBank/DDBJ databases">
        <authorList>
            <person name="Petersen C."/>
        </authorList>
    </citation>
    <scope>NUCLEOTIDE SEQUENCE</scope>
    <source>
        <strain evidence="1">IBT 12815</strain>
    </source>
</reference>
<proteinExistence type="predicted"/>
<dbReference type="EMBL" id="JAQJAE010000005">
    <property type="protein sequence ID" value="KAJ5592263.1"/>
    <property type="molecule type" value="Genomic_DNA"/>
</dbReference>
<accession>A0AAD6DS67</accession>
<protein>
    <submittedName>
        <fullName evidence="1">Uncharacterized protein</fullName>
    </submittedName>
</protein>